<proteinExistence type="predicted"/>
<dbReference type="Gene3D" id="3.40.190.10">
    <property type="entry name" value="Periplasmic binding protein-like II"/>
    <property type="match status" value="2"/>
</dbReference>
<dbReference type="PANTHER" id="PTHR35936:SF19">
    <property type="entry name" value="AMINO-ACID-BINDING PROTEIN YXEM-RELATED"/>
    <property type="match status" value="1"/>
</dbReference>
<dbReference type="InterPro" id="IPR001638">
    <property type="entry name" value="Solute-binding_3/MltF_N"/>
</dbReference>
<reference evidence="4" key="1">
    <citation type="journal article" date="2023" name="Arch. Microbiol.">
        <title>Desulfoferula mesophilus gen. nov. sp. nov., a mesophilic sulfate-reducing bacterium isolated from a brackish lake sediment.</title>
        <authorList>
            <person name="Watanabe T."/>
            <person name="Yabe T."/>
            <person name="Tsuji J.M."/>
            <person name="Fukui M."/>
        </authorList>
    </citation>
    <scope>NUCLEOTIDE SEQUENCE [LARGE SCALE GENOMIC DNA]</scope>
    <source>
        <strain evidence="4">12FAK</strain>
    </source>
</reference>
<dbReference type="PANTHER" id="PTHR35936">
    <property type="entry name" value="MEMBRANE-BOUND LYTIC MUREIN TRANSGLYCOSYLASE F"/>
    <property type="match status" value="1"/>
</dbReference>
<organism evidence="3 4">
    <name type="scientific">Desulfoferula mesophila</name>
    <dbReference type="NCBI Taxonomy" id="3058419"/>
    <lineage>
        <taxon>Bacteria</taxon>
        <taxon>Pseudomonadati</taxon>
        <taxon>Thermodesulfobacteriota</taxon>
        <taxon>Desulfarculia</taxon>
        <taxon>Desulfarculales</taxon>
        <taxon>Desulfarculaceae</taxon>
        <taxon>Desulfoferula</taxon>
    </lineage>
</organism>
<evidence type="ECO:0000313" key="3">
    <source>
        <dbReference type="EMBL" id="BEQ15226.1"/>
    </source>
</evidence>
<dbReference type="SMART" id="SM00062">
    <property type="entry name" value="PBPb"/>
    <property type="match status" value="1"/>
</dbReference>
<gene>
    <name evidence="3" type="ORF">FAK_22920</name>
</gene>
<accession>A0AAU9EDI1</accession>
<dbReference type="EMBL" id="AP028679">
    <property type="protein sequence ID" value="BEQ15226.1"/>
    <property type="molecule type" value="Genomic_DNA"/>
</dbReference>
<dbReference type="AlphaFoldDB" id="A0AAU9EDI1"/>
<name>A0AAU9EDI1_9BACT</name>
<keyword evidence="4" id="KW-1185">Reference proteome</keyword>
<keyword evidence="1" id="KW-0732">Signal</keyword>
<sequence length="228" mass="25598">MGFGRDIVPFAYRNEEGDLVGYDVACAYDMARSLNVKLVFVPVAYHKLEEDVKQGIMDLWAGGVYVVESRMLWGAFSQAYYHSPMALMVPSSRVPEFMDMDEILSRPNLAIAVFDNPVTKALARNLFPQAKQVVVPDYGHLPTAKGWDAALWTLEQAGVWASGHPGYTAVRPKHMGAMITFAYLMHKDSGRMRQLVNHWLDNRQAEGFLARQRAYWIEGAVAGGVRSR</sequence>
<dbReference type="Pfam" id="PF00497">
    <property type="entry name" value="SBP_bac_3"/>
    <property type="match status" value="1"/>
</dbReference>
<evidence type="ECO:0000256" key="1">
    <source>
        <dbReference type="ARBA" id="ARBA00022729"/>
    </source>
</evidence>
<feature type="domain" description="Solute-binding protein family 3/N-terminal" evidence="2">
    <location>
        <begin position="1"/>
        <end position="220"/>
    </location>
</feature>
<evidence type="ECO:0000313" key="4">
    <source>
        <dbReference type="Proteomes" id="UP001366166"/>
    </source>
</evidence>
<protein>
    <recommendedName>
        <fullName evidence="2">Solute-binding protein family 3/N-terminal domain-containing protein</fullName>
    </recommendedName>
</protein>
<dbReference type="RefSeq" id="WP_338599342.1">
    <property type="nucleotide sequence ID" value="NZ_AP028679.1"/>
</dbReference>
<dbReference type="KEGG" id="dmp:FAK_22920"/>
<dbReference type="Proteomes" id="UP001366166">
    <property type="component" value="Chromosome"/>
</dbReference>
<evidence type="ECO:0000259" key="2">
    <source>
        <dbReference type="SMART" id="SM00062"/>
    </source>
</evidence>
<dbReference type="SUPFAM" id="SSF53850">
    <property type="entry name" value="Periplasmic binding protein-like II"/>
    <property type="match status" value="1"/>
</dbReference>